<gene>
    <name evidence="1" type="ORF">ERS852444_03215</name>
</gene>
<accession>A0A173VPB3</accession>
<evidence type="ECO:0008006" key="3">
    <source>
        <dbReference type="Google" id="ProtNLM"/>
    </source>
</evidence>
<sequence length="213" mass="25180">MKVFKETGYMEQSAHFGWQNKDSALYGLREGYKNSADTLVEYVLEHGENPKILDTYVFPILFSYRHCIEISLKHIYRRALGKMPPGGHNLLILWENVKNEIIDQMICSEEFLEHVKGYKENYIHYSLEGIKLTEIKAMLKEIQEANQRIEEINPSNKQIDQNAEVWRYLISTDENLFFSCGHSIDYLVLKESMNHIYEILDYLYYIVDEYLSS</sequence>
<organism evidence="1 2">
    <name type="scientific">Roseburia inulinivorans</name>
    <dbReference type="NCBI Taxonomy" id="360807"/>
    <lineage>
        <taxon>Bacteria</taxon>
        <taxon>Bacillati</taxon>
        <taxon>Bacillota</taxon>
        <taxon>Clostridia</taxon>
        <taxon>Lachnospirales</taxon>
        <taxon>Lachnospiraceae</taxon>
        <taxon>Roseburia</taxon>
    </lineage>
</organism>
<protein>
    <recommendedName>
        <fullName evidence="3">HEPN domain-containing protein</fullName>
    </recommendedName>
</protein>
<dbReference type="Proteomes" id="UP000095453">
    <property type="component" value="Unassembled WGS sequence"/>
</dbReference>
<dbReference type="AlphaFoldDB" id="A0A173VPB3"/>
<evidence type="ECO:0000313" key="1">
    <source>
        <dbReference type="EMBL" id="CUN28844.1"/>
    </source>
</evidence>
<proteinExistence type="predicted"/>
<dbReference type="EMBL" id="CYXX01000035">
    <property type="protein sequence ID" value="CUN28844.1"/>
    <property type="molecule type" value="Genomic_DNA"/>
</dbReference>
<evidence type="ECO:0000313" key="2">
    <source>
        <dbReference type="Proteomes" id="UP000095453"/>
    </source>
</evidence>
<name>A0A173VPB3_9FIRM</name>
<dbReference type="RefSeq" id="WP_055171631.1">
    <property type="nucleotide sequence ID" value="NZ_CYXX01000035.1"/>
</dbReference>
<reference evidence="1 2" key="1">
    <citation type="submission" date="2015-09" db="EMBL/GenBank/DDBJ databases">
        <authorList>
            <consortium name="Pathogen Informatics"/>
        </authorList>
    </citation>
    <scope>NUCLEOTIDE SEQUENCE [LARGE SCALE GENOMIC DNA]</scope>
    <source>
        <strain evidence="1 2">2789STDY5608887</strain>
    </source>
</reference>